<reference evidence="5" key="1">
    <citation type="submission" date="2020-09" db="EMBL/GenBank/DDBJ databases">
        <title>Complete genome sequencing of Faecalibacillus intestinalis strain 14EGH31.</title>
        <authorList>
            <person name="Sakamoto M."/>
            <person name="Murakami T."/>
            <person name="Mori H."/>
        </authorList>
    </citation>
    <scope>NUCLEOTIDE SEQUENCE [LARGE SCALE GENOMIC DNA]</scope>
    <source>
        <strain evidence="5">14EGH31</strain>
    </source>
</reference>
<feature type="DNA-binding region" description="H-T-H motif" evidence="2">
    <location>
        <begin position="54"/>
        <end position="73"/>
    </location>
</feature>
<keyword evidence="1 2" id="KW-0238">DNA-binding</keyword>
<name>A0A7I8E0T6_9FIRM</name>
<evidence type="ECO:0000256" key="2">
    <source>
        <dbReference type="PROSITE-ProRule" id="PRU00335"/>
    </source>
</evidence>
<gene>
    <name evidence="4" type="ORF">Fi14EGH31_20800</name>
</gene>
<organism evidence="4 5">
    <name type="scientific">Faecalibacillus intestinalis</name>
    <dbReference type="NCBI Taxonomy" id="1982626"/>
    <lineage>
        <taxon>Bacteria</taxon>
        <taxon>Bacillati</taxon>
        <taxon>Bacillota</taxon>
        <taxon>Erysipelotrichia</taxon>
        <taxon>Erysipelotrichales</taxon>
        <taxon>Coprobacillaceae</taxon>
        <taxon>Faecalibacillus</taxon>
    </lineage>
</organism>
<dbReference type="EMBL" id="AP024085">
    <property type="protein sequence ID" value="BCL58368.1"/>
    <property type="molecule type" value="Genomic_DNA"/>
</dbReference>
<evidence type="ECO:0000313" key="4">
    <source>
        <dbReference type="EMBL" id="BCL58368.1"/>
    </source>
</evidence>
<dbReference type="Gene3D" id="1.10.357.10">
    <property type="entry name" value="Tetracycline Repressor, domain 2"/>
    <property type="match status" value="1"/>
</dbReference>
<feature type="domain" description="HTH tetR-type" evidence="3">
    <location>
        <begin position="31"/>
        <end position="91"/>
    </location>
</feature>
<evidence type="ECO:0000256" key="1">
    <source>
        <dbReference type="ARBA" id="ARBA00023125"/>
    </source>
</evidence>
<dbReference type="AlphaFoldDB" id="A0A7I8E0T6"/>
<accession>A0A7I8E0T6</accession>
<dbReference type="InterPro" id="IPR050624">
    <property type="entry name" value="HTH-type_Tx_Regulator"/>
</dbReference>
<dbReference type="SUPFAM" id="SSF46689">
    <property type="entry name" value="Homeodomain-like"/>
    <property type="match status" value="1"/>
</dbReference>
<proteinExistence type="predicted"/>
<dbReference type="PROSITE" id="PS50977">
    <property type="entry name" value="HTH_TETR_2"/>
    <property type="match status" value="1"/>
</dbReference>
<protein>
    <recommendedName>
        <fullName evidence="3">HTH tetR-type domain-containing protein</fullName>
    </recommendedName>
</protein>
<sequence>MNLLSFNHQKNEYVAYTTYFRKCKKMDRRTKKTIKSIDNAFIQLLKKKSFDKITINEVSKTADINRVTFYNYFIDKYDWFQKYLYKQLEAFILLEKKLDFNSSDEEIYRLFYNAYAQLDEHFDNIYLLLIDRTTPFHQDLETISKQSFQEKLKSINNFSNIELSFETHYYVSISIGLLEWWIKENRPWSVEQIAKKSTDCLRNWII</sequence>
<dbReference type="InterPro" id="IPR039532">
    <property type="entry name" value="TetR_C_Firmicutes"/>
</dbReference>
<dbReference type="PANTHER" id="PTHR43479">
    <property type="entry name" value="ACREF/ENVCD OPERON REPRESSOR-RELATED"/>
    <property type="match status" value="1"/>
</dbReference>
<dbReference type="GO" id="GO:0003677">
    <property type="term" value="F:DNA binding"/>
    <property type="evidence" value="ECO:0007669"/>
    <property type="project" value="UniProtKB-UniRule"/>
</dbReference>
<evidence type="ECO:0000259" key="3">
    <source>
        <dbReference type="PROSITE" id="PS50977"/>
    </source>
</evidence>
<dbReference type="InterPro" id="IPR009057">
    <property type="entry name" value="Homeodomain-like_sf"/>
</dbReference>
<evidence type="ECO:0000313" key="5">
    <source>
        <dbReference type="Proteomes" id="UP000593842"/>
    </source>
</evidence>
<dbReference type="Proteomes" id="UP000593842">
    <property type="component" value="Chromosome"/>
</dbReference>
<dbReference type="InterPro" id="IPR001647">
    <property type="entry name" value="HTH_TetR"/>
</dbReference>
<dbReference type="KEGG" id="fit:Fi14EGH31_20800"/>
<dbReference type="Pfam" id="PF14278">
    <property type="entry name" value="TetR_C_8"/>
    <property type="match status" value="1"/>
</dbReference>
<dbReference type="PANTHER" id="PTHR43479:SF7">
    <property type="entry name" value="TETR-FAMILY TRANSCRIPTIONAL REGULATOR"/>
    <property type="match status" value="1"/>
</dbReference>